<dbReference type="PANTHER" id="PTHR43581:SF4">
    <property type="entry name" value="ATP_GTP PHOSPHATASE"/>
    <property type="match status" value="1"/>
</dbReference>
<evidence type="ECO:0000313" key="4">
    <source>
        <dbReference type="Proteomes" id="UP001500665"/>
    </source>
</evidence>
<evidence type="ECO:0000259" key="2">
    <source>
        <dbReference type="Pfam" id="PF20469"/>
    </source>
</evidence>
<dbReference type="Pfam" id="PF13175">
    <property type="entry name" value="AAA_15"/>
    <property type="match status" value="2"/>
</dbReference>
<dbReference type="CDD" id="cd01026">
    <property type="entry name" value="TOPRIM_OLD"/>
    <property type="match status" value="1"/>
</dbReference>
<name>A0ABN1QT68_9ACTN</name>
<keyword evidence="3" id="KW-0378">Hydrolase</keyword>
<feature type="domain" description="OLD protein-like TOPRIM" evidence="2">
    <location>
        <begin position="409"/>
        <end position="484"/>
    </location>
</feature>
<dbReference type="Proteomes" id="UP001500665">
    <property type="component" value="Unassembled WGS sequence"/>
</dbReference>
<evidence type="ECO:0000313" key="3">
    <source>
        <dbReference type="EMBL" id="GAA0947007.1"/>
    </source>
</evidence>
<comment type="caution">
    <text evidence="3">The sequence shown here is derived from an EMBL/GenBank/DDBJ whole genome shotgun (WGS) entry which is preliminary data.</text>
</comment>
<protein>
    <submittedName>
        <fullName evidence="3">ATP-dependent endonuclease</fullName>
    </submittedName>
</protein>
<dbReference type="Gene3D" id="3.40.50.300">
    <property type="entry name" value="P-loop containing nucleotide triphosphate hydrolases"/>
    <property type="match status" value="1"/>
</dbReference>
<dbReference type="InterPro" id="IPR051396">
    <property type="entry name" value="Bact_Antivir_Def_Nuclease"/>
</dbReference>
<evidence type="ECO:0000259" key="1">
    <source>
        <dbReference type="Pfam" id="PF13175"/>
    </source>
</evidence>
<accession>A0ABN1QT68</accession>
<dbReference type="InterPro" id="IPR027417">
    <property type="entry name" value="P-loop_NTPase"/>
</dbReference>
<sequence>MYLDQLRLQGFRSAADTTVSFQPDVTVIVGENNAGKSNVMDAIRLLTPPLDGKGSSLYPDRDDLHRDGCPEGGHAEGCRNTIELSARYRSQSPGDLDMFSQAFDRDGETASYHLTITPPPEGFRRASLSWRAGEGATADLDPEPKAREGIRHLYLPPLRDAQRELASSSGSRIQLVVERLLKDDADRKEFLSKVGEQFEEVGKISPLPDALDSVGNRLARLTEGALPQSVDLGFADASVSSIARGLRLRMEQAGLDPRDLAESGLGYANLLFMATVLTQLQDAAEADLTLLLVEEPEAHLHPQLQSILLNYLVEEARESGRQPDSGSPWRGQIQVIVTTHSPHVATTVAPKNLVVLQRRPKRPGVAADKAPVRRPSYETTAVAVDRLSLDKDDHIKLRSYLTATRNTFLFGQRVLLVEGLAEALLLPEFARLTLSRERLQRFLGTALVPIDGVDFMPYMRTLLTVDSASQFRIARRVAAITDGDAGTGAEKAAEKRISELEQIIAATASGDLARVFRNEFTLEPELLRAGGPNRDIVMEAWKRQKPVAWEGHWKTVGTGSPAEQAKALAELINGRKLIRKGDLAQDILAVAADRPPKVVPMAVPQYLKDALLWVTEEMV</sequence>
<keyword evidence="3" id="KW-0255">Endonuclease</keyword>
<keyword evidence="4" id="KW-1185">Reference proteome</keyword>
<dbReference type="InterPro" id="IPR041685">
    <property type="entry name" value="AAA_GajA/Old/RecF-like"/>
</dbReference>
<dbReference type="EMBL" id="BAAAHH010000006">
    <property type="protein sequence ID" value="GAA0947007.1"/>
    <property type="molecule type" value="Genomic_DNA"/>
</dbReference>
<dbReference type="RefSeq" id="WP_344239529.1">
    <property type="nucleotide sequence ID" value="NZ_BAAAHH010000006.1"/>
</dbReference>
<dbReference type="GO" id="GO:0004519">
    <property type="term" value="F:endonuclease activity"/>
    <property type="evidence" value="ECO:0007669"/>
    <property type="project" value="UniProtKB-KW"/>
</dbReference>
<keyword evidence="3" id="KW-0540">Nuclease</keyword>
<proteinExistence type="predicted"/>
<dbReference type="SUPFAM" id="SSF52540">
    <property type="entry name" value="P-loop containing nucleoside triphosphate hydrolases"/>
    <property type="match status" value="1"/>
</dbReference>
<dbReference type="Pfam" id="PF20469">
    <property type="entry name" value="OLD-like_TOPRIM"/>
    <property type="match status" value="1"/>
</dbReference>
<dbReference type="PANTHER" id="PTHR43581">
    <property type="entry name" value="ATP/GTP PHOSPHATASE"/>
    <property type="match status" value="1"/>
</dbReference>
<dbReference type="InterPro" id="IPR034139">
    <property type="entry name" value="TOPRIM_OLD"/>
</dbReference>
<feature type="domain" description="Endonuclease GajA/Old nuclease/RecF-like AAA" evidence="1">
    <location>
        <begin position="1"/>
        <end position="46"/>
    </location>
</feature>
<gene>
    <name evidence="3" type="ORF">GCM10009550_22130</name>
</gene>
<organism evidence="3 4">
    <name type="scientific">Actinocorallia libanotica</name>
    <dbReference type="NCBI Taxonomy" id="46162"/>
    <lineage>
        <taxon>Bacteria</taxon>
        <taxon>Bacillati</taxon>
        <taxon>Actinomycetota</taxon>
        <taxon>Actinomycetes</taxon>
        <taxon>Streptosporangiales</taxon>
        <taxon>Thermomonosporaceae</taxon>
        <taxon>Actinocorallia</taxon>
    </lineage>
</organism>
<feature type="domain" description="Endonuclease GajA/Old nuclease/RecF-like AAA" evidence="1">
    <location>
        <begin position="260"/>
        <end position="345"/>
    </location>
</feature>
<reference evidence="3 4" key="1">
    <citation type="journal article" date="2019" name="Int. J. Syst. Evol. Microbiol.">
        <title>The Global Catalogue of Microorganisms (GCM) 10K type strain sequencing project: providing services to taxonomists for standard genome sequencing and annotation.</title>
        <authorList>
            <consortium name="The Broad Institute Genomics Platform"/>
            <consortium name="The Broad Institute Genome Sequencing Center for Infectious Disease"/>
            <person name="Wu L."/>
            <person name="Ma J."/>
        </authorList>
    </citation>
    <scope>NUCLEOTIDE SEQUENCE [LARGE SCALE GENOMIC DNA]</scope>
    <source>
        <strain evidence="3 4">JCM 10696</strain>
    </source>
</reference>